<keyword evidence="3" id="KW-1185">Reference proteome</keyword>
<protein>
    <submittedName>
        <fullName evidence="2">Uncharacterized protein</fullName>
    </submittedName>
</protein>
<sequence length="94" mass="9852">MPRNRTAALWAGLLVACGLAFGYGYSWQAYVARKTTYSLPEEAEKRLRNPSPQRRKLLEVLVADEKQQAKQAQQGGATAAAAAAAGGGSSGDAG</sequence>
<dbReference type="Proteomes" id="UP000239899">
    <property type="component" value="Unassembled WGS sequence"/>
</dbReference>
<feature type="compositionally biased region" description="Gly residues" evidence="1">
    <location>
        <begin position="85"/>
        <end position="94"/>
    </location>
</feature>
<comment type="caution">
    <text evidence="2">The sequence shown here is derived from an EMBL/GenBank/DDBJ whole genome shotgun (WGS) entry which is preliminary data.</text>
</comment>
<evidence type="ECO:0000256" key="1">
    <source>
        <dbReference type="SAM" id="MobiDB-lite"/>
    </source>
</evidence>
<evidence type="ECO:0000313" key="3">
    <source>
        <dbReference type="Proteomes" id="UP000239899"/>
    </source>
</evidence>
<dbReference type="PROSITE" id="PS51257">
    <property type="entry name" value="PROKAR_LIPOPROTEIN"/>
    <property type="match status" value="1"/>
</dbReference>
<organism evidence="2 3">
    <name type="scientific">Chlorella sorokiniana</name>
    <name type="common">Freshwater green alga</name>
    <dbReference type="NCBI Taxonomy" id="3076"/>
    <lineage>
        <taxon>Eukaryota</taxon>
        <taxon>Viridiplantae</taxon>
        <taxon>Chlorophyta</taxon>
        <taxon>core chlorophytes</taxon>
        <taxon>Trebouxiophyceae</taxon>
        <taxon>Chlorellales</taxon>
        <taxon>Chlorellaceae</taxon>
        <taxon>Chlorella clade</taxon>
        <taxon>Chlorella</taxon>
    </lineage>
</organism>
<gene>
    <name evidence="2" type="ORF">C2E21_6008</name>
</gene>
<dbReference type="AlphaFoldDB" id="A0A2P6TM75"/>
<name>A0A2P6TM75_CHLSO</name>
<dbReference type="EMBL" id="LHPG02000011">
    <property type="protein sequence ID" value="PRW45429.1"/>
    <property type="molecule type" value="Genomic_DNA"/>
</dbReference>
<evidence type="ECO:0000313" key="2">
    <source>
        <dbReference type="EMBL" id="PRW45429.1"/>
    </source>
</evidence>
<accession>A0A2P6TM75</accession>
<proteinExistence type="predicted"/>
<feature type="compositionally biased region" description="Low complexity" evidence="1">
    <location>
        <begin position="69"/>
        <end position="84"/>
    </location>
</feature>
<reference evidence="2 3" key="1">
    <citation type="journal article" date="2018" name="Plant J.">
        <title>Genome sequences of Chlorella sorokiniana UTEX 1602 and Micractinium conductrix SAG 241.80: implications to maltose excretion by a green alga.</title>
        <authorList>
            <person name="Arriola M.B."/>
            <person name="Velmurugan N."/>
            <person name="Zhang Y."/>
            <person name="Plunkett M.H."/>
            <person name="Hondzo H."/>
            <person name="Barney B.M."/>
        </authorList>
    </citation>
    <scope>NUCLEOTIDE SEQUENCE [LARGE SCALE GENOMIC DNA]</scope>
    <source>
        <strain evidence="3">UTEX 1602</strain>
    </source>
</reference>
<feature type="region of interest" description="Disordered" evidence="1">
    <location>
        <begin position="69"/>
        <end position="94"/>
    </location>
</feature>